<reference evidence="2 3" key="1">
    <citation type="submission" date="2019-07" db="EMBL/GenBank/DDBJ databases">
        <authorList>
            <person name="Jastrzebski P J."/>
            <person name="Paukszto L."/>
            <person name="Jastrzebski P J."/>
        </authorList>
    </citation>
    <scope>NUCLEOTIDE SEQUENCE [LARGE SCALE GENOMIC DNA]</scope>
    <source>
        <strain evidence="2 3">WMS-il1</strain>
    </source>
</reference>
<dbReference type="Proteomes" id="UP000321570">
    <property type="component" value="Unassembled WGS sequence"/>
</dbReference>
<keyword evidence="3" id="KW-1185">Reference proteome</keyword>
<accession>A0A564XXE2</accession>
<dbReference type="SUPFAM" id="SSF52833">
    <property type="entry name" value="Thioredoxin-like"/>
    <property type="match status" value="1"/>
</dbReference>
<feature type="domain" description="Thioredoxin" evidence="1">
    <location>
        <begin position="18"/>
        <end position="143"/>
    </location>
</feature>
<evidence type="ECO:0000259" key="1">
    <source>
        <dbReference type="PROSITE" id="PS51352"/>
    </source>
</evidence>
<organism evidence="2 3">
    <name type="scientific">Hymenolepis diminuta</name>
    <name type="common">Rat tapeworm</name>
    <dbReference type="NCBI Taxonomy" id="6216"/>
    <lineage>
        <taxon>Eukaryota</taxon>
        <taxon>Metazoa</taxon>
        <taxon>Spiralia</taxon>
        <taxon>Lophotrochozoa</taxon>
        <taxon>Platyhelminthes</taxon>
        <taxon>Cestoda</taxon>
        <taxon>Eucestoda</taxon>
        <taxon>Cyclophyllidea</taxon>
        <taxon>Hymenolepididae</taxon>
        <taxon>Hymenolepis</taxon>
    </lineage>
</organism>
<name>A0A564XXE2_HYMDI</name>
<dbReference type="PROSITE" id="PS51352">
    <property type="entry name" value="THIOREDOXIN_2"/>
    <property type="match status" value="1"/>
</dbReference>
<dbReference type="InterPro" id="IPR036249">
    <property type="entry name" value="Thioredoxin-like_sf"/>
</dbReference>
<dbReference type="InterPro" id="IPR013766">
    <property type="entry name" value="Thioredoxin_domain"/>
</dbReference>
<dbReference type="PANTHER" id="PTHR45663:SF11">
    <property type="entry name" value="GEO12009P1"/>
    <property type="match status" value="1"/>
</dbReference>
<dbReference type="Pfam" id="PF00085">
    <property type="entry name" value="Thioredoxin"/>
    <property type="match status" value="1"/>
</dbReference>
<dbReference type="EMBL" id="CABIJS010000022">
    <property type="protein sequence ID" value="VUZ39650.1"/>
    <property type="molecule type" value="Genomic_DNA"/>
</dbReference>
<gene>
    <name evidence="2" type="ORF">WMSIL1_LOCUS1080</name>
</gene>
<protein>
    <recommendedName>
        <fullName evidence="1">Thioredoxin domain-containing protein</fullName>
    </recommendedName>
</protein>
<dbReference type="PANTHER" id="PTHR45663">
    <property type="entry name" value="GEO12009P1"/>
    <property type="match status" value="1"/>
</dbReference>
<dbReference type="GO" id="GO:0005737">
    <property type="term" value="C:cytoplasm"/>
    <property type="evidence" value="ECO:0007669"/>
    <property type="project" value="TreeGrafter"/>
</dbReference>
<dbReference type="Gene3D" id="3.40.30.10">
    <property type="entry name" value="Glutaredoxin"/>
    <property type="match status" value="1"/>
</dbReference>
<evidence type="ECO:0000313" key="3">
    <source>
        <dbReference type="Proteomes" id="UP000321570"/>
    </source>
</evidence>
<sequence length="143" mass="16207">MSVMLLRKVISLASRVPASAPQNAISFSVANFAKRTGIVHVQNYKEFKEICIDNEAPVIADFFASWCKPCAELSRRFDFLMEKYEDKVCLAKVDIDKVDEIISEYEILATPTVIAIKNGKEVSRFTGLKESEVIEKFIKEHTN</sequence>
<proteinExistence type="predicted"/>
<dbReference type="CDD" id="cd02947">
    <property type="entry name" value="TRX_family"/>
    <property type="match status" value="1"/>
</dbReference>
<dbReference type="GO" id="GO:0015035">
    <property type="term" value="F:protein-disulfide reductase activity"/>
    <property type="evidence" value="ECO:0007669"/>
    <property type="project" value="TreeGrafter"/>
</dbReference>
<dbReference type="AlphaFoldDB" id="A0A564XXE2"/>
<evidence type="ECO:0000313" key="2">
    <source>
        <dbReference type="EMBL" id="VUZ39650.1"/>
    </source>
</evidence>